<name>A0A5B9QY53_9BACT</name>
<keyword evidence="2" id="KW-0378">Hydrolase</keyword>
<dbReference type="Proteomes" id="UP000325286">
    <property type="component" value="Chromosome"/>
</dbReference>
<keyword evidence="1" id="KW-0732">Signal</keyword>
<organism evidence="2 3">
    <name type="scientific">Roseimaritima ulvae</name>
    <dbReference type="NCBI Taxonomy" id="980254"/>
    <lineage>
        <taxon>Bacteria</taxon>
        <taxon>Pseudomonadati</taxon>
        <taxon>Planctomycetota</taxon>
        <taxon>Planctomycetia</taxon>
        <taxon>Pirellulales</taxon>
        <taxon>Pirellulaceae</taxon>
        <taxon>Roseimaritima</taxon>
    </lineage>
</organism>
<dbReference type="PANTHER" id="PTHR12993">
    <property type="entry name" value="N-ACETYLGLUCOSAMINYL-PHOSPHATIDYLINOSITOL DE-N-ACETYLASE-RELATED"/>
    <property type="match status" value="1"/>
</dbReference>
<dbReference type="RefSeq" id="WP_068141661.1">
    <property type="nucleotide sequence ID" value="NZ_CP042914.1"/>
</dbReference>
<protein>
    <submittedName>
        <fullName evidence="2">Mycothiol S-conjugate amidase</fullName>
        <ecNumber evidence="2">3.5.1.115</ecNumber>
    </submittedName>
</protein>
<dbReference type="EC" id="3.5.1.115" evidence="2"/>
<gene>
    <name evidence="2" type="primary">mca_2</name>
    <name evidence="2" type="ORF">UC8_40760</name>
</gene>
<dbReference type="EMBL" id="CP042914">
    <property type="protein sequence ID" value="QEG42046.1"/>
    <property type="molecule type" value="Genomic_DNA"/>
</dbReference>
<evidence type="ECO:0000256" key="1">
    <source>
        <dbReference type="SAM" id="SignalP"/>
    </source>
</evidence>
<proteinExistence type="predicted"/>
<keyword evidence="3" id="KW-1185">Reference proteome</keyword>
<dbReference type="InterPro" id="IPR003737">
    <property type="entry name" value="GlcNAc_PI_deacetylase-related"/>
</dbReference>
<dbReference type="PANTHER" id="PTHR12993:SF11">
    <property type="entry name" value="N-ACETYLGLUCOSAMINYL-PHOSPHATIDYLINOSITOL DE-N-ACETYLASE"/>
    <property type="match status" value="1"/>
</dbReference>
<dbReference type="KEGG" id="rul:UC8_40760"/>
<dbReference type="AlphaFoldDB" id="A0A5B9QY53"/>
<dbReference type="Gene3D" id="3.40.50.10320">
    <property type="entry name" value="LmbE-like"/>
    <property type="match status" value="1"/>
</dbReference>
<accession>A0A5B9QY53</accession>
<dbReference type="Pfam" id="PF02585">
    <property type="entry name" value="PIG-L"/>
    <property type="match status" value="1"/>
</dbReference>
<dbReference type="InterPro" id="IPR024078">
    <property type="entry name" value="LmbE-like_dom_sf"/>
</dbReference>
<feature type="signal peptide" evidence="1">
    <location>
        <begin position="1"/>
        <end position="20"/>
    </location>
</feature>
<reference evidence="2 3" key="1">
    <citation type="submission" date="2019-08" db="EMBL/GenBank/DDBJ databases">
        <title>Deep-cultivation of Planctomycetes and their phenomic and genomic characterization uncovers novel biology.</title>
        <authorList>
            <person name="Wiegand S."/>
            <person name="Jogler M."/>
            <person name="Boedeker C."/>
            <person name="Pinto D."/>
            <person name="Vollmers J."/>
            <person name="Rivas-Marin E."/>
            <person name="Kohn T."/>
            <person name="Peeters S.H."/>
            <person name="Heuer A."/>
            <person name="Rast P."/>
            <person name="Oberbeckmann S."/>
            <person name="Bunk B."/>
            <person name="Jeske O."/>
            <person name="Meyerdierks A."/>
            <person name="Storesund J.E."/>
            <person name="Kallscheuer N."/>
            <person name="Luecker S."/>
            <person name="Lage O.M."/>
            <person name="Pohl T."/>
            <person name="Merkel B.J."/>
            <person name="Hornburger P."/>
            <person name="Mueller R.-W."/>
            <person name="Bruemmer F."/>
            <person name="Labrenz M."/>
            <person name="Spormann A.M."/>
            <person name="Op den Camp H."/>
            <person name="Overmann J."/>
            <person name="Amann R."/>
            <person name="Jetten M.S.M."/>
            <person name="Mascher T."/>
            <person name="Medema M.H."/>
            <person name="Devos D.P."/>
            <person name="Kaster A.-K."/>
            <person name="Ovreas L."/>
            <person name="Rohde M."/>
            <person name="Galperin M.Y."/>
            <person name="Jogler C."/>
        </authorList>
    </citation>
    <scope>NUCLEOTIDE SEQUENCE [LARGE SCALE GENOMIC DNA]</scope>
    <source>
        <strain evidence="2 3">UC8</strain>
    </source>
</reference>
<dbReference type="OrthoDB" id="9790023at2"/>
<evidence type="ECO:0000313" key="2">
    <source>
        <dbReference type="EMBL" id="QEG42046.1"/>
    </source>
</evidence>
<evidence type="ECO:0000313" key="3">
    <source>
        <dbReference type="Proteomes" id="UP000325286"/>
    </source>
</evidence>
<dbReference type="SUPFAM" id="SSF102588">
    <property type="entry name" value="LmbE-like"/>
    <property type="match status" value="1"/>
</dbReference>
<feature type="chain" id="PRO_5023010113" evidence="1">
    <location>
        <begin position="21"/>
        <end position="304"/>
    </location>
</feature>
<dbReference type="GO" id="GO:0016811">
    <property type="term" value="F:hydrolase activity, acting on carbon-nitrogen (but not peptide) bonds, in linear amides"/>
    <property type="evidence" value="ECO:0007669"/>
    <property type="project" value="TreeGrafter"/>
</dbReference>
<sequence precursor="true">MRFLLCLLATVTFASSAAVADDQPQDDGKLRIIVFGAHPDDAEYRAGGCAVKWSRLGHHVKLVSVTNGDIGHWEMSGGALAKRRTEEVRKASEILGTTSKVMDIHDGELMPTLENRRAITRLIRQWKADLVIAHRPWDYHPDHRYVGVLVQDASFMVAVPFFCPDVPALKKNPVFLYSSDRFTKPYPFTADIAVSIDDAFDTKTRAIAELESQVFDGGALGDVETAAQAPPARMQDLRLEKVRQVWDRRAGGEARNYRDALIRWYGEERGKAVQYAEAFEICEYGHQPTDDEIKKLFPFFDEPK</sequence>